<dbReference type="Proteomes" id="UP000198500">
    <property type="component" value="Unassembled WGS sequence"/>
</dbReference>
<dbReference type="STRING" id="574349.SAMN05443545_106128"/>
<accession>A0A1H3CWS1</accession>
<organism evidence="1 2">
    <name type="scientific">Aidingimonas halophila</name>
    <dbReference type="NCBI Taxonomy" id="574349"/>
    <lineage>
        <taxon>Bacteria</taxon>
        <taxon>Pseudomonadati</taxon>
        <taxon>Pseudomonadota</taxon>
        <taxon>Gammaproteobacteria</taxon>
        <taxon>Oceanospirillales</taxon>
        <taxon>Halomonadaceae</taxon>
        <taxon>Aidingimonas</taxon>
    </lineage>
</organism>
<dbReference type="EMBL" id="FNNI01000006">
    <property type="protein sequence ID" value="SDX58565.1"/>
    <property type="molecule type" value="Genomic_DNA"/>
</dbReference>
<name>A0A1H3CWS1_9GAMM</name>
<evidence type="ECO:0000313" key="1">
    <source>
        <dbReference type="EMBL" id="SDX58565.1"/>
    </source>
</evidence>
<protein>
    <recommendedName>
        <fullName evidence="3">Cache domain-containing protein</fullName>
    </recommendedName>
</protein>
<keyword evidence="2" id="KW-1185">Reference proteome</keyword>
<sequence>MTRDDFVYGGAAGDETVRACARNIEASLSVIIDTVEKVRDDVMCLWGLAERQRQQVLRKDLAELQGTVKRLLAETDVQINGAGFVVAPDALADARMHLEWWREGVKPGHVIPLKVNLNEGGDTFYDYPNMPWFYKPQSERVGHVIGPYVDMMGVDMYICTFSLPILYDDQFLGIAGADVPLNNLEAVVTPHLVEQQQPLILVNDDLRVIASNSSRYLVGDFFKPYSYSGTQAYYYITLGHSVESWRLVCLN</sequence>
<dbReference type="AlphaFoldDB" id="A0A1H3CWS1"/>
<dbReference type="Gene3D" id="3.30.450.20">
    <property type="entry name" value="PAS domain"/>
    <property type="match status" value="1"/>
</dbReference>
<reference evidence="1 2" key="1">
    <citation type="submission" date="2016-10" db="EMBL/GenBank/DDBJ databases">
        <authorList>
            <person name="de Groot N.N."/>
        </authorList>
    </citation>
    <scope>NUCLEOTIDE SEQUENCE [LARGE SCALE GENOMIC DNA]</scope>
    <source>
        <strain evidence="1 2">DSM 19219</strain>
    </source>
</reference>
<evidence type="ECO:0000313" key="2">
    <source>
        <dbReference type="Proteomes" id="UP000198500"/>
    </source>
</evidence>
<evidence type="ECO:0008006" key="3">
    <source>
        <dbReference type="Google" id="ProtNLM"/>
    </source>
</evidence>
<dbReference type="Pfam" id="PF22673">
    <property type="entry name" value="MCP-like_PDC_1"/>
    <property type="match status" value="1"/>
</dbReference>
<dbReference type="OrthoDB" id="8687362at2"/>
<dbReference type="CDD" id="cd12913">
    <property type="entry name" value="PDC1_MCP_like"/>
    <property type="match status" value="1"/>
</dbReference>
<proteinExistence type="predicted"/>
<gene>
    <name evidence="1" type="ORF">SAMN05443545_106128</name>
</gene>
<dbReference type="RefSeq" id="WP_092570230.1">
    <property type="nucleotide sequence ID" value="NZ_BMXH01000005.1"/>
</dbReference>